<reference evidence="2 3" key="1">
    <citation type="submission" date="2014-12" db="EMBL/GenBank/DDBJ databases">
        <title>Whole genome sequence of Candidatus Rickettsia asemboensis strain NMRCii isolated from cat fleas in west Kenya.</title>
        <authorList>
            <person name="Jima D."/>
            <person name="Luce-Fedrow A."/>
            <person name="Yang Y."/>
            <person name="Maina A.N."/>
            <person name="Snesrud E.C."/>
            <person name="Jarman R.G."/>
            <person name="Richards A.L."/>
            <person name="Hang J."/>
        </authorList>
    </citation>
    <scope>NUCLEOTIDE SEQUENCE [LARGE SCALE GENOMIC DNA]</scope>
    <source>
        <strain evidence="2 3">NMRCii</strain>
    </source>
</reference>
<keyword evidence="3" id="KW-1185">Reference proteome</keyword>
<dbReference type="InterPro" id="IPR040519">
    <property type="entry name" value="LepB_N"/>
</dbReference>
<accession>A0A0C2RC17</accession>
<dbReference type="EMBL" id="JWSW01000075">
    <property type="protein sequence ID" value="KIJ88360.1"/>
    <property type="molecule type" value="Genomic_DNA"/>
</dbReference>
<feature type="domain" description="LepB N-terminal" evidence="1">
    <location>
        <begin position="144"/>
        <end position="311"/>
    </location>
</feature>
<dbReference type="Pfam" id="PF18640">
    <property type="entry name" value="LepB_N"/>
    <property type="match status" value="1"/>
</dbReference>
<evidence type="ECO:0000313" key="2">
    <source>
        <dbReference type="EMBL" id="KIJ88360.1"/>
    </source>
</evidence>
<organism evidence="2 3">
    <name type="scientific">Rickettsia asembonensis</name>
    <dbReference type="NCBI Taxonomy" id="1068590"/>
    <lineage>
        <taxon>Bacteria</taxon>
        <taxon>Pseudomonadati</taxon>
        <taxon>Pseudomonadota</taxon>
        <taxon>Alphaproteobacteria</taxon>
        <taxon>Rickettsiales</taxon>
        <taxon>Rickettsiaceae</taxon>
        <taxon>Rickettsieae</taxon>
        <taxon>Rickettsia</taxon>
        <taxon>spotted fever group</taxon>
    </lineage>
</organism>
<gene>
    <name evidence="2" type="ORF">SB78_06365</name>
</gene>
<dbReference type="AlphaFoldDB" id="A0A0C2RC17"/>
<name>A0A0C2RC17_9RICK</name>
<proteinExistence type="predicted"/>
<sequence>MIKDKKSVFKGWNFLKPKGGGANEAGEHGGVYQSSDGKITAMIKKEASSSKNIAEFLGSQIFEAISPGNGAKVNLIASDDFNKSKAVDSQIYVKSEFFENYSSDMYVDMDKHMSVKTKPSSWFRKDGGRPLFMGARNKLFRTLENAFKEIKYQNFENIMPASLLIGDFDIHVGNIGVIRDQKNTKTLPKLVRIDFAGSFDNLTNNIYPHSRAKHLPGFGPTNHFREFPSNLRTKNPNFADSLLAVSKIDLSKTIDKSFDELTKYYSNEAIAEFAKQAMPKKFNNKKSKEITPEEIKASLIDTMKKRQESLKEYGLEIKVNSLISKKYSFPYYEVKEQGLKTLMKEYPDYFEKILNYEERKKGGQKLKLRNKVTTSFARILEILGIRDSAKKHLIKTIKSLNEDIKDERNLADSSDKIKKEPKQKSAKTNIDANREYVDALEKFKKEVGTDDIVSVTPSQLGLAKKARKLDEDIKDERNLADSSDKIKKEPKQKSVKTNIDTNREYVDALEKFKKEVGTDDIVSVTPSQLGLGRKAKQKDQDLLKLDEEDLKHIKNLKEKVMKPTKITSASVVNKKSTPAKTR</sequence>
<comment type="caution">
    <text evidence="2">The sequence shown here is derived from an EMBL/GenBank/DDBJ whole genome shotgun (WGS) entry which is preliminary data.</text>
</comment>
<protein>
    <recommendedName>
        <fullName evidence="1">LepB N-terminal domain-containing protein</fullName>
    </recommendedName>
</protein>
<dbReference type="RefSeq" id="WP_041079479.1">
    <property type="nucleotide sequence ID" value="NZ_JWSW01000075.1"/>
</dbReference>
<evidence type="ECO:0000313" key="3">
    <source>
        <dbReference type="Proteomes" id="UP000031952"/>
    </source>
</evidence>
<dbReference type="Proteomes" id="UP000031952">
    <property type="component" value="Unassembled WGS sequence"/>
</dbReference>
<evidence type="ECO:0000259" key="1">
    <source>
        <dbReference type="Pfam" id="PF18640"/>
    </source>
</evidence>